<feature type="transmembrane region" description="Helical" evidence="2">
    <location>
        <begin position="79"/>
        <end position="97"/>
    </location>
</feature>
<evidence type="ECO:0000313" key="5">
    <source>
        <dbReference type="Proteomes" id="UP001432322"/>
    </source>
</evidence>
<dbReference type="SUPFAM" id="SSF103473">
    <property type="entry name" value="MFS general substrate transporter"/>
    <property type="match status" value="1"/>
</dbReference>
<feature type="transmembrane region" description="Helical" evidence="2">
    <location>
        <begin position="103"/>
        <end position="127"/>
    </location>
</feature>
<name>A0AAV5WG95_9BILA</name>
<evidence type="ECO:0000256" key="1">
    <source>
        <dbReference type="ARBA" id="ARBA00004141"/>
    </source>
</evidence>
<keyword evidence="2" id="KW-1133">Transmembrane helix</keyword>
<dbReference type="EMBL" id="BTSY01000005">
    <property type="protein sequence ID" value="GMT30907.1"/>
    <property type="molecule type" value="Genomic_DNA"/>
</dbReference>
<dbReference type="PROSITE" id="PS50850">
    <property type="entry name" value="MFS"/>
    <property type="match status" value="1"/>
</dbReference>
<evidence type="ECO:0000313" key="4">
    <source>
        <dbReference type="EMBL" id="GMT30907.1"/>
    </source>
</evidence>
<keyword evidence="5" id="KW-1185">Reference proteome</keyword>
<reference evidence="4" key="1">
    <citation type="submission" date="2023-10" db="EMBL/GenBank/DDBJ databases">
        <title>Genome assembly of Pristionchus species.</title>
        <authorList>
            <person name="Yoshida K."/>
            <person name="Sommer R.J."/>
        </authorList>
    </citation>
    <scope>NUCLEOTIDE SEQUENCE</scope>
    <source>
        <strain evidence="4">RS5133</strain>
    </source>
</reference>
<dbReference type="Gene3D" id="1.20.1250.20">
    <property type="entry name" value="MFS general substrate transporter like domains"/>
    <property type="match status" value="1"/>
</dbReference>
<dbReference type="InterPro" id="IPR036259">
    <property type="entry name" value="MFS_trans_sf"/>
</dbReference>
<dbReference type="GO" id="GO:0022857">
    <property type="term" value="F:transmembrane transporter activity"/>
    <property type="evidence" value="ECO:0007669"/>
    <property type="project" value="InterPro"/>
</dbReference>
<comment type="subcellular location">
    <subcellularLocation>
        <location evidence="1">Membrane</location>
        <topology evidence="1">Multi-pass membrane protein</topology>
    </subcellularLocation>
</comment>
<gene>
    <name evidence="4" type="ORF">PFISCL1PPCAC_22204</name>
</gene>
<dbReference type="GO" id="GO:0016020">
    <property type="term" value="C:membrane"/>
    <property type="evidence" value="ECO:0007669"/>
    <property type="project" value="UniProtKB-SubCell"/>
</dbReference>
<organism evidence="4 5">
    <name type="scientific">Pristionchus fissidentatus</name>
    <dbReference type="NCBI Taxonomy" id="1538716"/>
    <lineage>
        <taxon>Eukaryota</taxon>
        <taxon>Metazoa</taxon>
        <taxon>Ecdysozoa</taxon>
        <taxon>Nematoda</taxon>
        <taxon>Chromadorea</taxon>
        <taxon>Rhabditida</taxon>
        <taxon>Rhabditina</taxon>
        <taxon>Diplogasteromorpha</taxon>
        <taxon>Diplogasteroidea</taxon>
        <taxon>Neodiplogasteridae</taxon>
        <taxon>Pristionchus</taxon>
    </lineage>
</organism>
<keyword evidence="2" id="KW-0812">Transmembrane</keyword>
<feature type="domain" description="Major facilitator superfamily (MFS) profile" evidence="3">
    <location>
        <begin position="14"/>
        <end position="151"/>
    </location>
</feature>
<feature type="transmembrane region" description="Helical" evidence="2">
    <location>
        <begin position="12"/>
        <end position="36"/>
    </location>
</feature>
<evidence type="ECO:0000259" key="3">
    <source>
        <dbReference type="PROSITE" id="PS50850"/>
    </source>
</evidence>
<feature type="transmembrane region" description="Helical" evidence="2">
    <location>
        <begin position="48"/>
        <end position="72"/>
    </location>
</feature>
<dbReference type="InterPro" id="IPR020846">
    <property type="entry name" value="MFS_dom"/>
</dbReference>
<dbReference type="Proteomes" id="UP001432322">
    <property type="component" value="Unassembled WGS sequence"/>
</dbReference>
<feature type="non-terminal residue" evidence="4">
    <location>
        <position position="151"/>
    </location>
</feature>
<accession>A0AAV5WG95</accession>
<evidence type="ECO:0000256" key="2">
    <source>
        <dbReference type="SAM" id="Phobius"/>
    </source>
</evidence>
<dbReference type="AlphaFoldDB" id="A0AAV5WG95"/>
<keyword evidence="2" id="KW-0472">Membrane</keyword>
<protein>
    <recommendedName>
        <fullName evidence="3">Major facilitator superfamily (MFS) profile domain-containing protein</fullName>
    </recommendedName>
</protein>
<proteinExistence type="predicted"/>
<sequence>NYIQHSTSWSEWALLFCLFLFPTLSLYDGGSIGALLPSIQLYFSTTDSLAASITTFNSLAHGLGLAVMWLFGDLLPKRAIFFSAIALWIVFICSAVLATVNQFLVFVALRATSSFFAEIAILSVSVIQAELFKGRMLTFSIMSNIFGISVA</sequence>
<comment type="caution">
    <text evidence="4">The sequence shown here is derived from an EMBL/GenBank/DDBJ whole genome shotgun (WGS) entry which is preliminary data.</text>
</comment>
<feature type="non-terminal residue" evidence="4">
    <location>
        <position position="1"/>
    </location>
</feature>